<dbReference type="InterPro" id="IPR011006">
    <property type="entry name" value="CheY-like_superfamily"/>
</dbReference>
<evidence type="ECO:0000256" key="1">
    <source>
        <dbReference type="ARBA" id="ARBA00018672"/>
    </source>
</evidence>
<dbReference type="Gene3D" id="3.40.50.2300">
    <property type="match status" value="1"/>
</dbReference>
<evidence type="ECO:0000256" key="3">
    <source>
        <dbReference type="ARBA" id="ARBA00023125"/>
    </source>
</evidence>
<evidence type="ECO:0000259" key="8">
    <source>
        <dbReference type="PROSITE" id="PS50110"/>
    </source>
</evidence>
<dbReference type="Pfam" id="PF00072">
    <property type="entry name" value="Response_reg"/>
    <property type="match status" value="1"/>
</dbReference>
<dbReference type="CDD" id="cd17536">
    <property type="entry name" value="REC_YesN-like"/>
    <property type="match status" value="1"/>
</dbReference>
<feature type="domain" description="HTH araC/xylS-type" evidence="7">
    <location>
        <begin position="132"/>
        <end position="229"/>
    </location>
</feature>
<evidence type="ECO:0000259" key="7">
    <source>
        <dbReference type="PROSITE" id="PS01124"/>
    </source>
</evidence>
<dbReference type="PROSITE" id="PS01124">
    <property type="entry name" value="HTH_ARAC_FAMILY_2"/>
    <property type="match status" value="1"/>
</dbReference>
<dbReference type="SMART" id="SM00448">
    <property type="entry name" value="REC"/>
    <property type="match status" value="1"/>
</dbReference>
<dbReference type="InterPro" id="IPR001789">
    <property type="entry name" value="Sig_transdc_resp-reg_receiver"/>
</dbReference>
<dbReference type="PANTHER" id="PTHR43280:SF2">
    <property type="entry name" value="HTH-TYPE TRANSCRIPTIONAL REGULATOR EXSA"/>
    <property type="match status" value="1"/>
</dbReference>
<dbReference type="EMBL" id="CP060634">
    <property type="protein sequence ID" value="QNM05591.1"/>
    <property type="molecule type" value="Genomic_DNA"/>
</dbReference>
<protein>
    <recommendedName>
        <fullName evidence="1">Stage 0 sporulation protein A homolog</fullName>
    </recommendedName>
</protein>
<dbReference type="GO" id="GO:0003700">
    <property type="term" value="F:DNA-binding transcription factor activity"/>
    <property type="evidence" value="ECO:0007669"/>
    <property type="project" value="InterPro"/>
</dbReference>
<dbReference type="PANTHER" id="PTHR43280">
    <property type="entry name" value="ARAC-FAMILY TRANSCRIPTIONAL REGULATOR"/>
    <property type="match status" value="1"/>
</dbReference>
<evidence type="ECO:0000256" key="4">
    <source>
        <dbReference type="ARBA" id="ARBA00023163"/>
    </source>
</evidence>
<dbReference type="InterPro" id="IPR018060">
    <property type="entry name" value="HTH_AraC"/>
</dbReference>
<accession>A0A7G9G459</accession>
<dbReference type="InterPro" id="IPR018062">
    <property type="entry name" value="HTH_AraC-typ_CS"/>
</dbReference>
<evidence type="ECO:0000256" key="6">
    <source>
        <dbReference type="PROSITE-ProRule" id="PRU00169"/>
    </source>
</evidence>
<organism evidence="9 10">
    <name type="scientific">Qiania dongpingensis</name>
    <dbReference type="NCBI Taxonomy" id="2763669"/>
    <lineage>
        <taxon>Bacteria</taxon>
        <taxon>Bacillati</taxon>
        <taxon>Bacillota</taxon>
        <taxon>Clostridia</taxon>
        <taxon>Lachnospirales</taxon>
        <taxon>Lachnospiraceae</taxon>
        <taxon>Qiania</taxon>
    </lineage>
</organism>
<evidence type="ECO:0000256" key="5">
    <source>
        <dbReference type="ARBA" id="ARBA00024867"/>
    </source>
</evidence>
<dbReference type="PROSITE" id="PS50110">
    <property type="entry name" value="RESPONSE_REGULATORY"/>
    <property type="match status" value="1"/>
</dbReference>
<feature type="domain" description="Response regulatory" evidence="8">
    <location>
        <begin position="3"/>
        <end position="121"/>
    </location>
</feature>
<proteinExistence type="predicted"/>
<keyword evidence="3" id="KW-0238">DNA-binding</keyword>
<dbReference type="GO" id="GO:0000160">
    <property type="term" value="P:phosphorelay signal transduction system"/>
    <property type="evidence" value="ECO:0007669"/>
    <property type="project" value="InterPro"/>
</dbReference>
<keyword evidence="4" id="KW-0804">Transcription</keyword>
<evidence type="ECO:0000256" key="2">
    <source>
        <dbReference type="ARBA" id="ARBA00023015"/>
    </source>
</evidence>
<comment type="function">
    <text evidence="5">May play the central regulatory role in sporulation. It may be an element of the effector pathway responsible for the activation of sporulation genes in response to nutritional stress. Spo0A may act in concert with spo0H (a sigma factor) to control the expression of some genes that are critical to the sporulation process.</text>
</comment>
<dbReference type="Gene3D" id="1.10.10.60">
    <property type="entry name" value="Homeodomain-like"/>
    <property type="match status" value="2"/>
</dbReference>
<name>A0A7G9G459_9FIRM</name>
<keyword evidence="2" id="KW-0805">Transcription regulation</keyword>
<keyword evidence="6" id="KW-0597">Phosphoprotein</keyword>
<dbReference type="AlphaFoldDB" id="A0A7G9G459"/>
<dbReference type="RefSeq" id="WP_249302727.1">
    <property type="nucleotide sequence ID" value="NZ_CP060634.1"/>
</dbReference>
<dbReference type="SUPFAM" id="SSF52172">
    <property type="entry name" value="CheY-like"/>
    <property type="match status" value="1"/>
</dbReference>
<dbReference type="SMART" id="SM00342">
    <property type="entry name" value="HTH_ARAC"/>
    <property type="match status" value="1"/>
</dbReference>
<evidence type="ECO:0000313" key="9">
    <source>
        <dbReference type="EMBL" id="QNM05591.1"/>
    </source>
</evidence>
<dbReference type="KEGG" id="qdo:H9Q78_14375"/>
<dbReference type="Pfam" id="PF12833">
    <property type="entry name" value="HTH_18"/>
    <property type="match status" value="1"/>
</dbReference>
<sequence length="231" mass="27079">MKRVLLADDESAPSEIIRYFIRKNNLPLEVVGETKDGDATVKAIYRLRPDIVFLDIEMPGMNGLQVMEKVNREYSGNVNFIVITAFDSFAYVQQALRMNAKDFLLKPVMYEQFCETMKRVVGYKYSDNPSFNQLLEFIDVHYAEDIRLADCAKALSMSESNVARFFKKYLDTNFTAYYNEVRMRKAREFLEQGYSIKEAADMAGYNNLNYFYRIFKNQYDMTPKEYIEHGL</sequence>
<reference evidence="9 10" key="1">
    <citation type="submission" date="2020-08" db="EMBL/GenBank/DDBJ databases">
        <authorList>
            <person name="Liu C."/>
            <person name="Sun Q."/>
        </authorList>
    </citation>
    <scope>NUCLEOTIDE SEQUENCE [LARGE SCALE GENOMIC DNA]</scope>
    <source>
        <strain evidence="9 10">NSJ-38</strain>
    </source>
</reference>
<evidence type="ECO:0000313" key="10">
    <source>
        <dbReference type="Proteomes" id="UP000515823"/>
    </source>
</evidence>
<feature type="modified residue" description="4-aspartylphosphate" evidence="6">
    <location>
        <position position="55"/>
    </location>
</feature>
<dbReference type="SUPFAM" id="SSF46689">
    <property type="entry name" value="Homeodomain-like"/>
    <property type="match status" value="2"/>
</dbReference>
<dbReference type="InterPro" id="IPR009057">
    <property type="entry name" value="Homeodomain-like_sf"/>
</dbReference>
<dbReference type="Proteomes" id="UP000515823">
    <property type="component" value="Chromosome"/>
</dbReference>
<dbReference type="PROSITE" id="PS00041">
    <property type="entry name" value="HTH_ARAC_FAMILY_1"/>
    <property type="match status" value="1"/>
</dbReference>
<gene>
    <name evidence="9" type="ORF">H9Q78_14375</name>
</gene>
<dbReference type="GO" id="GO:0043565">
    <property type="term" value="F:sequence-specific DNA binding"/>
    <property type="evidence" value="ECO:0007669"/>
    <property type="project" value="InterPro"/>
</dbReference>
<keyword evidence="10" id="KW-1185">Reference proteome</keyword>